<dbReference type="InterPro" id="IPR020841">
    <property type="entry name" value="PKS_Beta-ketoAc_synthase_dom"/>
</dbReference>
<protein>
    <submittedName>
        <fullName evidence="6">Gll2829 protein</fullName>
    </submittedName>
</protein>
<dbReference type="InterPro" id="IPR016036">
    <property type="entry name" value="Malonyl_transacylase_ACP-bd"/>
</dbReference>
<dbReference type="InterPro" id="IPR020806">
    <property type="entry name" value="PKS_PP-bd"/>
</dbReference>
<dbReference type="InterPro" id="IPR001227">
    <property type="entry name" value="Ac_transferase_dom_sf"/>
</dbReference>
<dbReference type="PANTHER" id="PTHR43775:SF37">
    <property type="entry name" value="SI:DKEY-61P9.11"/>
    <property type="match status" value="1"/>
</dbReference>
<dbReference type="CDD" id="cd00833">
    <property type="entry name" value="PKS"/>
    <property type="match status" value="1"/>
</dbReference>
<evidence type="ECO:0000256" key="1">
    <source>
        <dbReference type="ARBA" id="ARBA00022450"/>
    </source>
</evidence>
<dbReference type="SUPFAM" id="SSF53901">
    <property type="entry name" value="Thiolase-like"/>
    <property type="match status" value="1"/>
</dbReference>
<dbReference type="EnsemblBacteria" id="BAC90770">
    <property type="protein sequence ID" value="BAC90770"/>
    <property type="gene ID" value="BAC90770"/>
</dbReference>
<name>Q7NCZ7_GLOVI</name>
<evidence type="ECO:0000256" key="3">
    <source>
        <dbReference type="ARBA" id="ARBA00022679"/>
    </source>
</evidence>
<dbReference type="eggNOG" id="COG3321">
    <property type="taxonomic scope" value="Bacteria"/>
</dbReference>
<dbReference type="KEGG" id="gvi:gll2829"/>
<dbReference type="Pfam" id="PF00109">
    <property type="entry name" value="ketoacyl-synt"/>
    <property type="match status" value="1"/>
</dbReference>
<dbReference type="Gene3D" id="3.30.70.3290">
    <property type="match status" value="1"/>
</dbReference>
<gene>
    <name evidence="6" type="ordered locus">gll2829</name>
</gene>
<evidence type="ECO:0000313" key="6">
    <source>
        <dbReference type="EMBL" id="BAC90770.1"/>
    </source>
</evidence>
<dbReference type="GO" id="GO:0031177">
    <property type="term" value="F:phosphopantetheine binding"/>
    <property type="evidence" value="ECO:0007669"/>
    <property type="project" value="InterPro"/>
</dbReference>
<dbReference type="Gene3D" id="1.10.1200.10">
    <property type="entry name" value="ACP-like"/>
    <property type="match status" value="1"/>
</dbReference>
<dbReference type="InterPro" id="IPR014030">
    <property type="entry name" value="Ketoacyl_synth_N"/>
</dbReference>
<dbReference type="SMART" id="SM00827">
    <property type="entry name" value="PKS_AT"/>
    <property type="match status" value="1"/>
</dbReference>
<evidence type="ECO:0000259" key="4">
    <source>
        <dbReference type="PROSITE" id="PS50075"/>
    </source>
</evidence>
<evidence type="ECO:0000313" key="7">
    <source>
        <dbReference type="Proteomes" id="UP000000557"/>
    </source>
</evidence>
<dbReference type="InterPro" id="IPR005509">
    <property type="entry name" value="AfsA_hotdog_dom"/>
</dbReference>
<dbReference type="GO" id="GO:0005737">
    <property type="term" value="C:cytoplasm"/>
    <property type="evidence" value="ECO:0000318"/>
    <property type="project" value="GO_Central"/>
</dbReference>
<dbReference type="Pfam" id="PF00698">
    <property type="entry name" value="Acyl_transf_1"/>
    <property type="match status" value="1"/>
</dbReference>
<dbReference type="AlphaFoldDB" id="Q7NCZ7"/>
<dbReference type="SUPFAM" id="SSF47336">
    <property type="entry name" value="ACP-like"/>
    <property type="match status" value="1"/>
</dbReference>
<dbReference type="InterPro" id="IPR016035">
    <property type="entry name" value="Acyl_Trfase/lysoPLipase"/>
</dbReference>
<dbReference type="Pfam" id="PF16197">
    <property type="entry name" value="KAsynt_C_assoc"/>
    <property type="match status" value="1"/>
</dbReference>
<sequence length="1199" mass="130727">MEAIAIVGLGCRFPGAANPLEYWRLLRDGVDAIAEVPAERWDVDAFYDPQAIAPRTMNTRWGGFLGGVDRFDNQFFGISAREAQYMDPQQRLLLEVAYEALESAGQPLEQLAGSQTGVFVGICNSDYYRLNLNQPDDIDAYASTGGIYCIAANRLSYLLDLRGPSLAVDTACSSSLVAVHLACQSLRRGECTLAVAAGVQLMLTPELSISLAKAHMLSPDGRCKTFDSRANGYVRGEGCGAVILKPLTRALGDGDPILAIIRGTATNQDGRSNGLTAPNGYAQQAVIRAALADAGIPAGEIDYVEAHGTGTPLGDPIEALALGAVLAEGRPADRPCRVGSAKTNIGHLEAAAGIAGLIKVVLALQHRLLPPNLHFEAANPHIPFDRLPLRVQERLEPWPRREGPARAGVSSFGFGGTNAHIVLQEAPVGGFESLPADDSPQLLPLSARSAEALRDLADTLRRRLVSEPETDALAQWCYSAGVRRTHHSHRLCLVARSQAELAGHLETWLQGVTPPGGSQGRKLPSRSLKVAFVFTGQGPQWWAMGRQLWQREAVFRQVFGECDRLMGRYADWSLVQELLAEKTESRLQETEIAQPVLFALQVALAALWRSWGVTPDAVVGHSVGEVAAAYVAGALNLPDALQLVFRRAQLMQRATGAGRMAAVWLGRAEVELLIAAYAGRLSVAALNSPTTTVLSGEADALAAVLEQLQQRGVTTKMLPVNYAFHCPQMEPMRPELIGYLHDLKPRAGQIPFYSTVTGQIHPCSDLDAEYWGRNLREAVQFADAVDAMIQSGHHIFVEIGPHPALASALAECLERRGKQGACLPSLRRYEDERATMLASLGQLYTLGCRVDWRLLYPQGPLPFVPLPAYPWQWQRFWLESANGAQASNGHAAKRFAAVGNGHLPVGPPQATAPAEVSPRDALLAASPAERLVHLGGYLREKLAAVLRQPMNAVDPQQPLTQLGLDSLMAVELRARVLEDFQINIPINLFFNNTGLGHLAEFLAEQTPAAEVPAAAVLPLLDPAVGMPWFRAWQQEFDPRRIERIDRQLVHKDYDHNVLLARLSRADENTVLAEMVQDPAHPFFYEHPKDHVPGLYLVEAARQLVTALSHVYHGVAMGKAFILDEIQARFLRLAETDAPVFLIARSRAPVYSRGELLQMHNDLCLLQNEAVVAEMSCLFRVFDPVGYDHLRSRKSQAVPG</sequence>
<keyword evidence="2" id="KW-0597">Phosphoprotein</keyword>
<proteinExistence type="predicted"/>
<dbReference type="Gene3D" id="3.40.366.10">
    <property type="entry name" value="Malonyl-Coenzyme A Acyl Carrier Protein, domain 2"/>
    <property type="match status" value="1"/>
</dbReference>
<dbReference type="InterPro" id="IPR050091">
    <property type="entry name" value="PKS_NRPS_Biosynth_Enz"/>
</dbReference>
<dbReference type="HOGENOM" id="CLU_000022_16_6_3"/>
<dbReference type="SUPFAM" id="SSF52151">
    <property type="entry name" value="FabD/lysophospholipase-like"/>
    <property type="match status" value="1"/>
</dbReference>
<dbReference type="OrthoDB" id="499075at2"/>
<dbReference type="GO" id="GO:0006633">
    <property type="term" value="P:fatty acid biosynthetic process"/>
    <property type="evidence" value="ECO:0000318"/>
    <property type="project" value="GO_Central"/>
</dbReference>
<dbReference type="STRING" id="251221.gene:10760333"/>
<evidence type="ECO:0000259" key="5">
    <source>
        <dbReference type="PROSITE" id="PS52004"/>
    </source>
</evidence>
<dbReference type="InterPro" id="IPR006162">
    <property type="entry name" value="Ppantetheine_attach_site"/>
</dbReference>
<feature type="domain" description="Ketosynthase family 3 (KS3)" evidence="5">
    <location>
        <begin position="1"/>
        <end position="425"/>
    </location>
</feature>
<dbReference type="Proteomes" id="UP000000557">
    <property type="component" value="Chromosome"/>
</dbReference>
<dbReference type="Gene3D" id="3.40.47.10">
    <property type="match status" value="1"/>
</dbReference>
<feature type="domain" description="Carrier" evidence="4">
    <location>
        <begin position="929"/>
        <end position="1006"/>
    </location>
</feature>
<dbReference type="GO" id="GO:0004312">
    <property type="term" value="F:fatty acid synthase activity"/>
    <property type="evidence" value="ECO:0000318"/>
    <property type="project" value="GO_Central"/>
</dbReference>
<dbReference type="InterPro" id="IPR014031">
    <property type="entry name" value="Ketoacyl_synth_C"/>
</dbReference>
<dbReference type="PROSITE" id="PS50075">
    <property type="entry name" value="CARRIER"/>
    <property type="match status" value="1"/>
</dbReference>
<dbReference type="Pfam" id="PF02801">
    <property type="entry name" value="Ketoacyl-synt_C"/>
    <property type="match status" value="1"/>
</dbReference>
<dbReference type="InterPro" id="IPR036736">
    <property type="entry name" value="ACP-like_sf"/>
</dbReference>
<keyword evidence="7" id="KW-1185">Reference proteome</keyword>
<dbReference type="InterPro" id="IPR016039">
    <property type="entry name" value="Thiolase-like"/>
</dbReference>
<organism evidence="6 7">
    <name type="scientific">Gloeobacter violaceus (strain ATCC 29082 / PCC 7421)</name>
    <dbReference type="NCBI Taxonomy" id="251221"/>
    <lineage>
        <taxon>Bacteria</taxon>
        <taxon>Bacillati</taxon>
        <taxon>Cyanobacteriota</taxon>
        <taxon>Cyanophyceae</taxon>
        <taxon>Gloeobacterales</taxon>
        <taxon>Gloeobacteraceae</taxon>
        <taxon>Gloeobacter</taxon>
    </lineage>
</organism>
<dbReference type="PATRIC" id="fig|251221.4.peg.2859"/>
<dbReference type="PhylomeDB" id="Q7NCZ7"/>
<keyword evidence="1" id="KW-0596">Phosphopantetheine</keyword>
<dbReference type="InterPro" id="IPR018201">
    <property type="entry name" value="Ketoacyl_synth_AS"/>
</dbReference>
<dbReference type="InParanoid" id="Q7NCZ7"/>
<dbReference type="PANTHER" id="PTHR43775">
    <property type="entry name" value="FATTY ACID SYNTHASE"/>
    <property type="match status" value="1"/>
</dbReference>
<keyword evidence="3" id="KW-0808">Transferase</keyword>
<dbReference type="SMART" id="SM00823">
    <property type="entry name" value="PKS_PP"/>
    <property type="match status" value="1"/>
</dbReference>
<dbReference type="Pfam" id="PF03756">
    <property type="entry name" value="AfsA"/>
    <property type="match status" value="1"/>
</dbReference>
<dbReference type="RefSeq" id="WP_011142823.1">
    <property type="nucleotide sequence ID" value="NC_005125.1"/>
</dbReference>
<dbReference type="FunFam" id="3.40.366.10:FF:000002">
    <property type="entry name" value="Probable polyketide synthase 2"/>
    <property type="match status" value="1"/>
</dbReference>
<dbReference type="eggNOG" id="COG0236">
    <property type="taxonomic scope" value="Bacteria"/>
</dbReference>
<dbReference type="EMBL" id="BA000045">
    <property type="protein sequence ID" value="BAC90770.1"/>
    <property type="molecule type" value="Genomic_DNA"/>
</dbReference>
<dbReference type="InterPro" id="IPR014043">
    <property type="entry name" value="Acyl_transferase_dom"/>
</dbReference>
<dbReference type="FunFam" id="3.40.47.10:FF:000019">
    <property type="entry name" value="Polyketide synthase type I"/>
    <property type="match status" value="1"/>
</dbReference>
<dbReference type="SUPFAM" id="SSF55048">
    <property type="entry name" value="Probable ACP-binding domain of malonyl-CoA ACP transacylase"/>
    <property type="match status" value="1"/>
</dbReference>
<dbReference type="Pfam" id="PF00550">
    <property type="entry name" value="PP-binding"/>
    <property type="match status" value="1"/>
</dbReference>
<dbReference type="GO" id="GO:0071770">
    <property type="term" value="P:DIM/DIP cell wall layer assembly"/>
    <property type="evidence" value="ECO:0000318"/>
    <property type="project" value="GO_Central"/>
</dbReference>
<evidence type="ECO:0000256" key="2">
    <source>
        <dbReference type="ARBA" id="ARBA00022553"/>
    </source>
</evidence>
<accession>Q7NCZ7</accession>
<dbReference type="InterPro" id="IPR009081">
    <property type="entry name" value="PP-bd_ACP"/>
</dbReference>
<dbReference type="GO" id="GO:0004315">
    <property type="term" value="F:3-oxoacyl-[acyl-carrier-protein] synthase activity"/>
    <property type="evidence" value="ECO:0007669"/>
    <property type="project" value="InterPro"/>
</dbReference>
<dbReference type="PROSITE" id="PS00012">
    <property type="entry name" value="PHOSPHOPANTETHEINE"/>
    <property type="match status" value="1"/>
</dbReference>
<dbReference type="SMART" id="SM00825">
    <property type="entry name" value="PKS_KS"/>
    <property type="match status" value="1"/>
</dbReference>
<dbReference type="PROSITE" id="PS52004">
    <property type="entry name" value="KS3_2"/>
    <property type="match status" value="1"/>
</dbReference>
<reference evidence="6 7" key="2">
    <citation type="journal article" date="2003" name="DNA Res.">
        <title>Complete genome structure of Gloeobacter violaceus PCC 7421, a cyanobacterium that lacks thylakoids (supplement).</title>
        <authorList>
            <person name="Nakamura Y."/>
            <person name="Kaneko T."/>
            <person name="Sato S."/>
            <person name="Mimuro M."/>
            <person name="Miyashita H."/>
            <person name="Tsuchiya T."/>
            <person name="Sasamoto S."/>
            <person name="Watanabe A."/>
            <person name="Kawashima K."/>
            <person name="Kishida Y."/>
            <person name="Kiyokawa C."/>
            <person name="Kohara M."/>
            <person name="Matsumoto M."/>
            <person name="Matsuno A."/>
            <person name="Nakazaki N."/>
            <person name="Shimpo S."/>
            <person name="Takeuchi C."/>
            <person name="Yamada M."/>
            <person name="Tabata S."/>
        </authorList>
    </citation>
    <scope>NUCLEOTIDE SEQUENCE [LARGE SCALE GENOMIC DNA]</scope>
    <source>
        <strain evidence="7">ATCC 29082 / PCC 7421</strain>
    </source>
</reference>
<dbReference type="PROSITE" id="PS00606">
    <property type="entry name" value="KS3_1"/>
    <property type="match status" value="1"/>
</dbReference>
<dbReference type="InterPro" id="IPR032821">
    <property type="entry name" value="PKS_assoc"/>
</dbReference>
<reference evidence="6 7" key="1">
    <citation type="journal article" date="2003" name="DNA Res.">
        <title>Complete genome structure of Gloeobacter violaceus PCC 7421, a cyanobacterium that lacks thylakoids.</title>
        <authorList>
            <person name="Nakamura Y."/>
            <person name="Kaneko T."/>
            <person name="Sato S."/>
            <person name="Mimuro M."/>
            <person name="Miyashita H."/>
            <person name="Tsuchiya T."/>
            <person name="Sasamoto S."/>
            <person name="Watanabe A."/>
            <person name="Kawashima K."/>
            <person name="Kishida Y."/>
            <person name="Kiyokawa C."/>
            <person name="Kohara M."/>
            <person name="Matsumoto M."/>
            <person name="Matsuno A."/>
            <person name="Nakazaki N."/>
            <person name="Shimpo S."/>
            <person name="Takeuchi C."/>
            <person name="Yamada M."/>
            <person name="Tabata S."/>
        </authorList>
    </citation>
    <scope>NUCLEOTIDE SEQUENCE [LARGE SCALE GENOMIC DNA]</scope>
    <source>
        <strain evidence="7">ATCC 29082 / PCC 7421</strain>
    </source>
</reference>